<dbReference type="PANTHER" id="PTHR11081:SF59">
    <property type="entry name" value="FI23547P1"/>
    <property type="match status" value="1"/>
</dbReference>
<evidence type="ECO:0000256" key="6">
    <source>
        <dbReference type="ARBA" id="ARBA00022763"/>
    </source>
</evidence>
<dbReference type="PRINTS" id="PR00853">
    <property type="entry name" value="XPGRADSUPER"/>
</dbReference>
<accession>A0A2I4FFD0</accession>
<keyword evidence="9" id="KW-0234">DNA repair</keyword>
<proteinExistence type="inferred from homology"/>
<keyword evidence="10" id="KW-0539">Nucleus</keyword>
<dbReference type="Proteomes" id="UP000235220">
    <property type="component" value="Chromosome 12"/>
</dbReference>
<name>A0A2I4FFD0_JUGRE</name>
<dbReference type="Gene3D" id="3.40.50.1010">
    <property type="entry name" value="5'-nuclease"/>
    <property type="match status" value="1"/>
</dbReference>
<feature type="region of interest" description="Disordered" evidence="13">
    <location>
        <begin position="511"/>
        <end position="552"/>
    </location>
</feature>
<reference evidence="15" key="1">
    <citation type="submission" date="2025-08" db="UniProtKB">
        <authorList>
            <consortium name="RefSeq"/>
        </authorList>
    </citation>
    <scope>IDENTIFICATION</scope>
    <source>
        <tissue evidence="15">Leaves</tissue>
    </source>
</reference>
<evidence type="ECO:0000313" key="15">
    <source>
        <dbReference type="RefSeq" id="XP_018830358.1"/>
    </source>
</evidence>
<sequence length="552" mass="62024">MGVGGNFWDLLKPYARTEGFDFLRNKRVVVDLSFWIVQHETAIKTHVRKPHIRLTFFRTINLFSKFGAFPVFVLDGTPSPLKSQARIARFFRASGIDLSDFPVAEEGISVERNGAFSKCVRECVELLELFGLPVVKAKGEAEALCAQLNSEGYVDACITADSDAFLYGAKCVIKCIQPNSKEPFECYRISDIEAGIGLKRKHLIAISLLVGNDHDLDGVQGIGLDTALRFVQAFAEDEILNSTSNGEGCMKKPDGFKCDCPSCGVAQKEKEQKKQENWRMKVCNKIAMQSNFPNEKIIAMYLCDNHGYFAGKDGPCISWGSPKTEMLVDFLAFNQIWEPSYIRRMMFPMLSTIFLREMAVNPVKTLLYGQYEFDSVLRVKIRYGHPFYLVKWIKVASALGSAMYTIPTEESDRQQNVIASDESPNLLEGPDVPEIHVDEEGCFYLLTDENMDLVQAAFPEKVDSFLREKELKESKRRKSSSLRSEGTIEKPESKGVQLSITEFYRSTKVQIQVKPGGSDKASDGSGVENSKGKREVSSPNLSKSVRRRLLFN</sequence>
<organism evidence="14 15">
    <name type="scientific">Juglans regia</name>
    <name type="common">English walnut</name>
    <dbReference type="NCBI Taxonomy" id="51240"/>
    <lineage>
        <taxon>Eukaryota</taxon>
        <taxon>Viridiplantae</taxon>
        <taxon>Streptophyta</taxon>
        <taxon>Embryophyta</taxon>
        <taxon>Tracheophyta</taxon>
        <taxon>Spermatophyta</taxon>
        <taxon>Magnoliopsida</taxon>
        <taxon>eudicotyledons</taxon>
        <taxon>Gunneridae</taxon>
        <taxon>Pentapetalae</taxon>
        <taxon>rosids</taxon>
        <taxon>fabids</taxon>
        <taxon>Fagales</taxon>
        <taxon>Juglandaceae</taxon>
        <taxon>Juglans</taxon>
    </lineage>
</organism>
<evidence type="ECO:0000256" key="13">
    <source>
        <dbReference type="SAM" id="MobiDB-lite"/>
    </source>
</evidence>
<comment type="subcellular location">
    <subcellularLocation>
        <location evidence="2">Nucleus</location>
    </subcellularLocation>
</comment>
<dbReference type="InterPro" id="IPR029060">
    <property type="entry name" value="PIN-like_dom_sf"/>
</dbReference>
<evidence type="ECO:0000313" key="14">
    <source>
        <dbReference type="Proteomes" id="UP000235220"/>
    </source>
</evidence>
<dbReference type="GO" id="GO:0017108">
    <property type="term" value="F:5'-flap endonuclease activity"/>
    <property type="evidence" value="ECO:0000318"/>
    <property type="project" value="GO_Central"/>
</dbReference>
<dbReference type="Gramene" id="Jr12_02970_p1">
    <property type="protein sequence ID" value="cds.Jr12_02970_p1"/>
    <property type="gene ID" value="Jr12_02970"/>
</dbReference>
<dbReference type="PANTHER" id="PTHR11081">
    <property type="entry name" value="FLAP ENDONUCLEASE FAMILY MEMBER"/>
    <property type="match status" value="1"/>
</dbReference>
<dbReference type="RefSeq" id="XP_018830358.1">
    <property type="nucleotide sequence ID" value="XM_018974813.2"/>
</dbReference>
<evidence type="ECO:0000256" key="3">
    <source>
        <dbReference type="ARBA" id="ARBA00022722"/>
    </source>
</evidence>
<dbReference type="Gene3D" id="1.10.150.20">
    <property type="entry name" value="5' to 3' exonuclease, C-terminal subdomain"/>
    <property type="match status" value="1"/>
</dbReference>
<evidence type="ECO:0000256" key="2">
    <source>
        <dbReference type="ARBA" id="ARBA00004123"/>
    </source>
</evidence>
<dbReference type="CDD" id="cd09869">
    <property type="entry name" value="PIN_GEN1"/>
    <property type="match status" value="1"/>
</dbReference>
<dbReference type="Pfam" id="PF00752">
    <property type="entry name" value="XPG_N"/>
    <property type="match status" value="1"/>
</dbReference>
<keyword evidence="8" id="KW-0460">Magnesium</keyword>
<keyword evidence="6" id="KW-0227">DNA damage</keyword>
<evidence type="ECO:0000256" key="11">
    <source>
        <dbReference type="ARBA" id="ARBA00038112"/>
    </source>
</evidence>
<evidence type="ECO:0000256" key="4">
    <source>
        <dbReference type="ARBA" id="ARBA00022723"/>
    </source>
</evidence>
<keyword evidence="4" id="KW-0479">Metal-binding</keyword>
<comment type="cofactor">
    <cofactor evidence="1">
        <name>Mg(2+)</name>
        <dbReference type="ChEBI" id="CHEBI:18420"/>
    </cofactor>
</comment>
<dbReference type="SUPFAM" id="SSF47807">
    <property type="entry name" value="5' to 3' exonuclease, C-terminal subdomain"/>
    <property type="match status" value="1"/>
</dbReference>
<dbReference type="Pfam" id="PF00867">
    <property type="entry name" value="XPG_I"/>
    <property type="match status" value="1"/>
</dbReference>
<dbReference type="GeneID" id="108998295"/>
<dbReference type="InterPro" id="IPR006086">
    <property type="entry name" value="XPG-I_dom"/>
</dbReference>
<keyword evidence="7" id="KW-0378">Hydrolase</keyword>
<dbReference type="GO" id="GO:0009650">
    <property type="term" value="P:UV protection"/>
    <property type="evidence" value="ECO:0007669"/>
    <property type="project" value="UniProtKB-ARBA"/>
</dbReference>
<evidence type="ECO:0000256" key="12">
    <source>
        <dbReference type="ARBA" id="ARBA00073453"/>
    </source>
</evidence>
<dbReference type="GO" id="GO:0009555">
    <property type="term" value="P:pollen development"/>
    <property type="evidence" value="ECO:0000318"/>
    <property type="project" value="GO_Central"/>
</dbReference>
<dbReference type="AlphaFoldDB" id="A0A2I4FFD0"/>
<evidence type="ECO:0000256" key="1">
    <source>
        <dbReference type="ARBA" id="ARBA00001946"/>
    </source>
</evidence>
<dbReference type="SMART" id="SM00485">
    <property type="entry name" value="XPGN"/>
    <property type="match status" value="1"/>
</dbReference>
<dbReference type="FunCoup" id="A0A2I4FFD0">
    <property type="interactions" value="320"/>
</dbReference>
<dbReference type="GO" id="GO:0046872">
    <property type="term" value="F:metal ion binding"/>
    <property type="evidence" value="ECO:0007669"/>
    <property type="project" value="UniProtKB-KW"/>
</dbReference>
<evidence type="ECO:0000256" key="8">
    <source>
        <dbReference type="ARBA" id="ARBA00022842"/>
    </source>
</evidence>
<keyword evidence="3" id="KW-0540">Nuclease</keyword>
<dbReference type="FunFam" id="1.10.150.20:FF:000030">
    <property type="entry name" value="Flap endonuclease GEN-like 1"/>
    <property type="match status" value="1"/>
</dbReference>
<dbReference type="InterPro" id="IPR006084">
    <property type="entry name" value="XPG/Rad2"/>
</dbReference>
<comment type="similarity">
    <text evidence="11">Belongs to the XPG/RAD2 endonuclease family. GEN subfamily.</text>
</comment>
<evidence type="ECO:0000256" key="5">
    <source>
        <dbReference type="ARBA" id="ARBA00022759"/>
    </source>
</evidence>
<dbReference type="GO" id="GO:0006281">
    <property type="term" value="P:DNA repair"/>
    <property type="evidence" value="ECO:0007669"/>
    <property type="project" value="UniProtKB-KW"/>
</dbReference>
<protein>
    <recommendedName>
        <fullName evidence="12">Flap endonuclease GEN-like 1</fullName>
    </recommendedName>
</protein>
<gene>
    <name evidence="15" type="primary">LOC108998295</name>
</gene>
<evidence type="ECO:0000256" key="7">
    <source>
        <dbReference type="ARBA" id="ARBA00022801"/>
    </source>
</evidence>
<dbReference type="GO" id="GO:0005634">
    <property type="term" value="C:nucleus"/>
    <property type="evidence" value="ECO:0007669"/>
    <property type="project" value="UniProtKB-SubCell"/>
</dbReference>
<keyword evidence="14" id="KW-1185">Reference proteome</keyword>
<dbReference type="SMART" id="SM00484">
    <property type="entry name" value="XPGI"/>
    <property type="match status" value="1"/>
</dbReference>
<evidence type="ECO:0000256" key="9">
    <source>
        <dbReference type="ARBA" id="ARBA00023204"/>
    </source>
</evidence>
<dbReference type="OrthoDB" id="2959108at2759"/>
<dbReference type="SUPFAM" id="SSF88723">
    <property type="entry name" value="PIN domain-like"/>
    <property type="match status" value="1"/>
</dbReference>
<dbReference type="InterPro" id="IPR006085">
    <property type="entry name" value="XPG_DNA_repair_N"/>
</dbReference>
<dbReference type="InterPro" id="IPR036279">
    <property type="entry name" value="5-3_exonuclease_C_sf"/>
</dbReference>
<keyword evidence="5" id="KW-0255">Endonuclease</keyword>
<evidence type="ECO:0000256" key="10">
    <source>
        <dbReference type="ARBA" id="ARBA00023242"/>
    </source>
</evidence>
<dbReference type="FunFam" id="3.40.50.1010:FF:000032">
    <property type="entry name" value="Flap endonuclease GEN-like 1"/>
    <property type="match status" value="1"/>
</dbReference>